<dbReference type="EMBL" id="JBHFFA010000006">
    <property type="protein sequence ID" value="KAL2621100.1"/>
    <property type="molecule type" value="Genomic_DNA"/>
</dbReference>
<evidence type="ECO:0000313" key="5">
    <source>
        <dbReference type="Proteomes" id="UP001605036"/>
    </source>
</evidence>
<dbReference type="SUPFAM" id="SSF56574">
    <property type="entry name" value="Serpins"/>
    <property type="match status" value="1"/>
</dbReference>
<feature type="domain" description="Serpin" evidence="3">
    <location>
        <begin position="15"/>
        <end position="393"/>
    </location>
</feature>
<dbReference type="CDD" id="cd02043">
    <property type="entry name" value="serpinP_plants"/>
    <property type="match status" value="1"/>
</dbReference>
<dbReference type="SMART" id="SM00093">
    <property type="entry name" value="SERPIN"/>
    <property type="match status" value="1"/>
</dbReference>
<dbReference type="AlphaFoldDB" id="A0ABD1Y300"/>
<dbReference type="PROSITE" id="PS00284">
    <property type="entry name" value="SERPIN"/>
    <property type="match status" value="1"/>
</dbReference>
<accession>A0ABD1Y300</accession>
<gene>
    <name evidence="4" type="ORF">R1flu_001305</name>
</gene>
<evidence type="ECO:0000256" key="2">
    <source>
        <dbReference type="RuleBase" id="RU000411"/>
    </source>
</evidence>
<dbReference type="PANTHER" id="PTHR11461:SF211">
    <property type="entry name" value="GH10112P-RELATED"/>
    <property type="match status" value="1"/>
</dbReference>
<dbReference type="Proteomes" id="UP001605036">
    <property type="component" value="Unassembled WGS sequence"/>
</dbReference>
<evidence type="ECO:0000313" key="4">
    <source>
        <dbReference type="EMBL" id="KAL2621100.1"/>
    </source>
</evidence>
<sequence>MELKQIIHGQISYSLNLYKKLLSMEQGNVVVSPLSISAALAITAGGARGETLNQMVSHLKFVDSNIMHQYFIHIRNVVLKDISHEGGPVLDFANCVLVDKKLPLHTTYQNLIREYYGAESSAVDFGTQAEWARGEVNLWASQKTRGKINELLPPGSVESSTKMILANALYFKGQWEKQFDSWRTRDEPFVLLDGRTVRKPMMASRDRQYIKNYGTFKVLRLPYRNGSRGDQAFSMYILLPNSADGLLQLEKDIDASATGWFVEHLPDLKETVAVRNFLLPRFSISTGFEAPLLLMSLGLHLPFDPERSDLSGMLNELVGSFPPLCISNVFHKATIEVNEEGTVATAATAVVVAFGSCMPSEQYEDFVADHPFLFLIREDHSGSIICIGRVVDPQ</sequence>
<dbReference type="InterPro" id="IPR042178">
    <property type="entry name" value="Serpin_sf_1"/>
</dbReference>
<dbReference type="Gene3D" id="3.30.497.10">
    <property type="entry name" value="Antithrombin, subunit I, domain 2"/>
    <property type="match status" value="1"/>
</dbReference>
<dbReference type="InterPro" id="IPR023795">
    <property type="entry name" value="Serpin_CS"/>
</dbReference>
<dbReference type="InterPro" id="IPR042185">
    <property type="entry name" value="Serpin_sf_2"/>
</dbReference>
<dbReference type="InterPro" id="IPR023796">
    <property type="entry name" value="Serpin_dom"/>
</dbReference>
<dbReference type="InterPro" id="IPR036186">
    <property type="entry name" value="Serpin_sf"/>
</dbReference>
<organism evidence="4 5">
    <name type="scientific">Riccia fluitans</name>
    <dbReference type="NCBI Taxonomy" id="41844"/>
    <lineage>
        <taxon>Eukaryota</taxon>
        <taxon>Viridiplantae</taxon>
        <taxon>Streptophyta</taxon>
        <taxon>Embryophyta</taxon>
        <taxon>Marchantiophyta</taxon>
        <taxon>Marchantiopsida</taxon>
        <taxon>Marchantiidae</taxon>
        <taxon>Marchantiales</taxon>
        <taxon>Ricciaceae</taxon>
        <taxon>Riccia</taxon>
    </lineage>
</organism>
<dbReference type="InterPro" id="IPR000215">
    <property type="entry name" value="Serpin_fam"/>
</dbReference>
<dbReference type="PANTHER" id="PTHR11461">
    <property type="entry name" value="SERINE PROTEASE INHIBITOR, SERPIN"/>
    <property type="match status" value="1"/>
</dbReference>
<dbReference type="Pfam" id="PF00079">
    <property type="entry name" value="Serpin"/>
    <property type="match status" value="1"/>
</dbReference>
<comment type="similarity">
    <text evidence="1 2">Belongs to the serpin family.</text>
</comment>
<name>A0ABD1Y300_9MARC</name>
<proteinExistence type="inferred from homology"/>
<reference evidence="4 5" key="1">
    <citation type="submission" date="2024-09" db="EMBL/GenBank/DDBJ databases">
        <title>Chromosome-scale assembly of Riccia fluitans.</title>
        <authorList>
            <person name="Paukszto L."/>
            <person name="Sawicki J."/>
            <person name="Karawczyk K."/>
            <person name="Piernik-Szablinska J."/>
            <person name="Szczecinska M."/>
            <person name="Mazdziarz M."/>
        </authorList>
    </citation>
    <scope>NUCLEOTIDE SEQUENCE [LARGE SCALE GENOMIC DNA]</scope>
    <source>
        <strain evidence="4">Rf_01</strain>
        <tissue evidence="4">Aerial parts of the thallus</tissue>
    </source>
</reference>
<evidence type="ECO:0000259" key="3">
    <source>
        <dbReference type="SMART" id="SM00093"/>
    </source>
</evidence>
<evidence type="ECO:0000256" key="1">
    <source>
        <dbReference type="ARBA" id="ARBA00009500"/>
    </source>
</evidence>
<comment type="caution">
    <text evidence="4">The sequence shown here is derived from an EMBL/GenBank/DDBJ whole genome shotgun (WGS) entry which is preliminary data.</text>
</comment>
<keyword evidence="5" id="KW-1185">Reference proteome</keyword>
<dbReference type="Gene3D" id="2.30.39.10">
    <property type="entry name" value="Alpha-1-antitrypsin, domain 1"/>
    <property type="match status" value="1"/>
</dbReference>
<protein>
    <recommendedName>
        <fullName evidence="3">Serpin domain-containing protein</fullName>
    </recommendedName>
</protein>